<dbReference type="Pfam" id="PF04230">
    <property type="entry name" value="PS_pyruv_trans"/>
    <property type="match status" value="1"/>
</dbReference>
<evidence type="ECO:0000313" key="2">
    <source>
        <dbReference type="EMBL" id="AOE49751.1"/>
    </source>
</evidence>
<reference evidence="3" key="1">
    <citation type="submission" date="2015-08" db="EMBL/GenBank/DDBJ databases">
        <authorList>
            <person name="Kim K.M."/>
        </authorList>
    </citation>
    <scope>NUCLEOTIDE SEQUENCE [LARGE SCALE GENOMIC DNA]</scope>
    <source>
        <strain evidence="3">KCTC 23892</strain>
    </source>
</reference>
<sequence>MTFFRKILGPAQNKPSELPHIEGEQLYCNYFEKTPNWGDSINKYLLERISGKDIKVDSGRQHILGVGSILRQANSNSIVWGSGFISKKGNIKCKPLKVCAVRGPLTRKLLRKKKIDAPEVYGDPALLMPRFYFPNIEKQYTLGVVPHYRDKDHPLLKKLASEGAKILDISKSSEAFIDDLLECKNVISSSLHGLIASDSYGIPNQWVKFSNELTGGGFKFQDYYHSIEQYEQRPIPVEELTNMSLTDIVHRCQLKPITLDLDKLLQAFPAAERQK</sequence>
<dbReference type="PATRIC" id="fig|1144748.3.peg.1042"/>
<proteinExistence type="predicted"/>
<keyword evidence="3" id="KW-1185">Reference proteome</keyword>
<protein>
    <submittedName>
        <fullName evidence="2">ExoV-like protein</fullName>
    </submittedName>
</protein>
<dbReference type="Proteomes" id="UP000094147">
    <property type="component" value="Chromosome"/>
</dbReference>
<dbReference type="OrthoDB" id="9803627at2"/>
<evidence type="ECO:0000313" key="3">
    <source>
        <dbReference type="Proteomes" id="UP000094147"/>
    </source>
</evidence>
<accession>A0A1B3BAB3</accession>
<dbReference type="KEGG" id="ksd:KS2013_1031"/>
<dbReference type="InterPro" id="IPR007345">
    <property type="entry name" value="Polysacch_pyruvyl_Trfase"/>
</dbReference>
<dbReference type="RefSeq" id="WP_068990736.1">
    <property type="nucleotide sequence ID" value="NZ_CP012418.1"/>
</dbReference>
<organism evidence="2 3">
    <name type="scientific">Kangiella sediminilitoris</name>
    <dbReference type="NCBI Taxonomy" id="1144748"/>
    <lineage>
        <taxon>Bacteria</taxon>
        <taxon>Pseudomonadati</taxon>
        <taxon>Pseudomonadota</taxon>
        <taxon>Gammaproteobacteria</taxon>
        <taxon>Kangiellales</taxon>
        <taxon>Kangiellaceae</taxon>
        <taxon>Kangiella</taxon>
    </lineage>
</organism>
<dbReference type="AlphaFoldDB" id="A0A1B3BAB3"/>
<dbReference type="EMBL" id="CP012418">
    <property type="protein sequence ID" value="AOE49751.1"/>
    <property type="molecule type" value="Genomic_DNA"/>
</dbReference>
<name>A0A1B3BAB3_9GAMM</name>
<gene>
    <name evidence="2" type="ORF">KS2013_1031</name>
</gene>
<evidence type="ECO:0000259" key="1">
    <source>
        <dbReference type="Pfam" id="PF04230"/>
    </source>
</evidence>
<dbReference type="STRING" id="1144748.KS2013_1031"/>
<feature type="domain" description="Polysaccharide pyruvyl transferase" evidence="1">
    <location>
        <begin position="68"/>
        <end position="203"/>
    </location>
</feature>